<protein>
    <submittedName>
        <fullName evidence="7">Band 7 protein</fullName>
    </submittedName>
</protein>
<dbReference type="SUPFAM" id="SSF117892">
    <property type="entry name" value="Band 7/SPFH domain"/>
    <property type="match status" value="1"/>
</dbReference>
<dbReference type="AlphaFoldDB" id="A0A1Z4LY72"/>
<dbReference type="Pfam" id="PF01145">
    <property type="entry name" value="Band_7"/>
    <property type="match status" value="1"/>
</dbReference>
<dbReference type="InterPro" id="IPR001107">
    <property type="entry name" value="Band_7"/>
</dbReference>
<reference evidence="7 8" key="1">
    <citation type="submission" date="2017-06" db="EMBL/GenBank/DDBJ databases">
        <title>Genome sequencing of cyanobaciteial culture collection at National Institute for Environmental Studies (NIES).</title>
        <authorList>
            <person name="Hirose Y."/>
            <person name="Shimura Y."/>
            <person name="Fujisawa T."/>
            <person name="Nakamura Y."/>
            <person name="Kawachi M."/>
        </authorList>
    </citation>
    <scope>NUCLEOTIDE SEQUENCE [LARGE SCALE GENOMIC DNA]</scope>
    <source>
        <strain evidence="7 8">NIES-267</strain>
    </source>
</reference>
<dbReference type="GO" id="GO:0002020">
    <property type="term" value="F:protease binding"/>
    <property type="evidence" value="ECO:0007669"/>
    <property type="project" value="TreeGrafter"/>
</dbReference>
<organism evidence="7 8">
    <name type="scientific">Calothrix parasitica NIES-267</name>
    <dbReference type="NCBI Taxonomy" id="1973488"/>
    <lineage>
        <taxon>Bacteria</taxon>
        <taxon>Bacillati</taxon>
        <taxon>Cyanobacteriota</taxon>
        <taxon>Cyanophyceae</taxon>
        <taxon>Nostocales</taxon>
        <taxon>Calotrichaceae</taxon>
        <taxon>Calothrix</taxon>
    </lineage>
</organism>
<dbReference type="InterPro" id="IPR036013">
    <property type="entry name" value="Band_7/SPFH_dom_sf"/>
</dbReference>
<dbReference type="EMBL" id="AP018227">
    <property type="protein sequence ID" value="BAY86187.1"/>
    <property type="molecule type" value="Genomic_DNA"/>
</dbReference>
<evidence type="ECO:0000259" key="6">
    <source>
        <dbReference type="SMART" id="SM00244"/>
    </source>
</evidence>
<feature type="domain" description="Band 7" evidence="6">
    <location>
        <begin position="57"/>
        <end position="231"/>
    </location>
</feature>
<evidence type="ECO:0000256" key="3">
    <source>
        <dbReference type="ARBA" id="ARBA00023136"/>
    </source>
</evidence>
<keyword evidence="8" id="KW-1185">Reference proteome</keyword>
<sequence length="454" mass="50498">MFKSNLKQEVQSIQIDQVAANRPVEIQQNNLGGLFGTSLLIATGIFGTVLVAWFLQSCLCICKPNEVLVISGRKRKTKEGQEVGYRVLAGGRAIRIPIVEKVKRMDVTTMPVPVEVQNAYSKGGTPLNIQAIANVKLSSNPSIIGNAIERFLKSDRKEILRVARETLEGNLRGVVATLTPEEVNEDRLQFAESITSDVSRDLMKLGLQIDTLKIQSVSDEVDYLSSIGRKRIAMIVRDAEIAESNALREAESIESQCQQEAEVAKTQNRITILEKENELREVKAKLEQQARSEEEITTATVREKQAFFEQKLQQLRAEFERLRLEADQVLPAEASQQAKQLKAKGDAAVIAENAKAAALVNEMLAQVWQETETDVSELFLIQQLETILNEAVEIPKRLYLDKINVVDSGDGKSLASLVKVYPEILNQYLESINQTLGIDVLGTLSGKKERTINN</sequence>
<gene>
    <name evidence="7" type="ORF">NIES267_56930</name>
</gene>
<keyword evidence="4" id="KW-0175">Coiled coil</keyword>
<dbReference type="GO" id="GO:0072659">
    <property type="term" value="P:protein localization to plasma membrane"/>
    <property type="evidence" value="ECO:0007669"/>
    <property type="project" value="TreeGrafter"/>
</dbReference>
<comment type="subcellular location">
    <subcellularLocation>
        <location evidence="1">Membrane</location>
    </subcellularLocation>
</comment>
<dbReference type="PANTHER" id="PTHR13806">
    <property type="entry name" value="FLOTILLIN-RELATED"/>
    <property type="match status" value="1"/>
</dbReference>
<accession>A0A1Z4LY72</accession>
<dbReference type="OrthoDB" id="9786220at2"/>
<dbReference type="GO" id="GO:0005886">
    <property type="term" value="C:plasma membrane"/>
    <property type="evidence" value="ECO:0007669"/>
    <property type="project" value="TreeGrafter"/>
</dbReference>
<evidence type="ECO:0000313" key="8">
    <source>
        <dbReference type="Proteomes" id="UP000218418"/>
    </source>
</evidence>
<dbReference type="Gene3D" id="3.30.479.30">
    <property type="entry name" value="Band 7 domain"/>
    <property type="match status" value="1"/>
</dbReference>
<evidence type="ECO:0000256" key="1">
    <source>
        <dbReference type="ARBA" id="ARBA00004370"/>
    </source>
</evidence>
<comment type="similarity">
    <text evidence="2">Belongs to the band 7/mec-2 family. Flotillin subfamily.</text>
</comment>
<proteinExistence type="inferred from homology"/>
<keyword evidence="5" id="KW-0812">Transmembrane</keyword>
<dbReference type="Proteomes" id="UP000218418">
    <property type="component" value="Chromosome"/>
</dbReference>
<evidence type="ECO:0000256" key="4">
    <source>
        <dbReference type="SAM" id="Coils"/>
    </source>
</evidence>
<evidence type="ECO:0000256" key="2">
    <source>
        <dbReference type="ARBA" id="ARBA00007161"/>
    </source>
</evidence>
<evidence type="ECO:0000256" key="5">
    <source>
        <dbReference type="SAM" id="Phobius"/>
    </source>
</evidence>
<keyword evidence="5" id="KW-1133">Transmembrane helix</keyword>
<evidence type="ECO:0000313" key="7">
    <source>
        <dbReference type="EMBL" id="BAY86187.1"/>
    </source>
</evidence>
<name>A0A1Z4LY72_9CYAN</name>
<feature type="coiled-coil region" evidence="4">
    <location>
        <begin position="272"/>
        <end position="325"/>
    </location>
</feature>
<dbReference type="PANTHER" id="PTHR13806:SF46">
    <property type="entry name" value="FLOTILLIN-1-RELATED"/>
    <property type="match status" value="1"/>
</dbReference>
<dbReference type="InterPro" id="IPR027705">
    <property type="entry name" value="Flotillin_fam"/>
</dbReference>
<dbReference type="CDD" id="cd03399">
    <property type="entry name" value="SPFH_flotillin"/>
    <property type="match status" value="1"/>
</dbReference>
<dbReference type="SMART" id="SM00244">
    <property type="entry name" value="PHB"/>
    <property type="match status" value="1"/>
</dbReference>
<keyword evidence="3 5" id="KW-0472">Membrane</keyword>
<feature type="transmembrane region" description="Helical" evidence="5">
    <location>
        <begin position="31"/>
        <end position="55"/>
    </location>
</feature>